<dbReference type="Gene3D" id="3.40.50.1000">
    <property type="entry name" value="HAD superfamily/HAD-like"/>
    <property type="match status" value="1"/>
</dbReference>
<evidence type="ECO:0000313" key="2">
    <source>
        <dbReference type="Proteomes" id="UP000516072"/>
    </source>
</evidence>
<accession>A0A7G1QA03</accession>
<dbReference type="GO" id="GO:0016787">
    <property type="term" value="F:hydrolase activity"/>
    <property type="evidence" value="ECO:0007669"/>
    <property type="project" value="UniProtKB-KW"/>
</dbReference>
<dbReference type="RefSeq" id="WP_197745110.1">
    <property type="nucleotide sequence ID" value="NZ_LR778175.1"/>
</dbReference>
<protein>
    <submittedName>
        <fullName evidence="1">HAD-superfamily hydrolase, subfamily IB</fullName>
    </submittedName>
</protein>
<sequence length="197" mass="22304">MHKGIAFFDFDGTLTYRDSIADFILFSKSWSQVLLGGIVLSPTLLAYGLKLQNNSLAKGKALTYFFGGMPESELIEKGQQYAEQRIPQILKPTGLEKIHWHQQQNHKVVIVSASIDLWLQGWTKSLDMDLIATQLETVNGLITGKYVGENCYGEEKVRRIKAAYDVDNYSEIYAYGDTPGDKPMLALAHFPFYRPFK</sequence>
<dbReference type="InterPro" id="IPR023214">
    <property type="entry name" value="HAD_sf"/>
</dbReference>
<keyword evidence="1" id="KW-0378">Hydrolase</keyword>
<dbReference type="PANTHER" id="PTHR43344">
    <property type="entry name" value="PHOSPHOSERINE PHOSPHATASE"/>
    <property type="match status" value="1"/>
</dbReference>
<organism evidence="1 2">
    <name type="scientific">Candidatus Nitrosacidococcus tergens</name>
    <dbReference type="NCBI Taxonomy" id="553981"/>
    <lineage>
        <taxon>Bacteria</taxon>
        <taxon>Pseudomonadati</taxon>
        <taxon>Pseudomonadota</taxon>
        <taxon>Gammaproteobacteria</taxon>
        <taxon>Chromatiales</taxon>
        <taxon>Chromatiaceae</taxon>
        <taxon>Candidatus Nitrosacidococcus</taxon>
    </lineage>
</organism>
<evidence type="ECO:0000313" key="1">
    <source>
        <dbReference type="EMBL" id="CAB1275715.1"/>
    </source>
</evidence>
<dbReference type="EMBL" id="LR778175">
    <property type="protein sequence ID" value="CAB1275715.1"/>
    <property type="molecule type" value="Genomic_DNA"/>
</dbReference>
<dbReference type="InterPro" id="IPR006385">
    <property type="entry name" value="HAD_hydro_SerB1"/>
</dbReference>
<dbReference type="NCBIfam" id="TIGR01488">
    <property type="entry name" value="HAD-SF-IB"/>
    <property type="match status" value="1"/>
</dbReference>
<proteinExistence type="predicted"/>
<dbReference type="AlphaFoldDB" id="A0A7G1QA03"/>
<dbReference type="NCBIfam" id="TIGR01490">
    <property type="entry name" value="HAD-SF-IB-hyp1"/>
    <property type="match status" value="1"/>
</dbReference>
<dbReference type="Proteomes" id="UP000516072">
    <property type="component" value="Chromosome"/>
</dbReference>
<dbReference type="Gene3D" id="1.20.1440.100">
    <property type="entry name" value="SG protein - dephosphorylation function"/>
    <property type="match status" value="1"/>
</dbReference>
<dbReference type="KEGG" id="ntg:NSCAC_0805"/>
<dbReference type="CDD" id="cd02612">
    <property type="entry name" value="HAD_PGPPase"/>
    <property type="match status" value="1"/>
</dbReference>
<keyword evidence="2" id="KW-1185">Reference proteome</keyword>
<dbReference type="InterPro" id="IPR036412">
    <property type="entry name" value="HAD-like_sf"/>
</dbReference>
<name>A0A7G1QA03_9GAMM</name>
<dbReference type="SUPFAM" id="SSF56784">
    <property type="entry name" value="HAD-like"/>
    <property type="match status" value="1"/>
</dbReference>
<dbReference type="Pfam" id="PF12710">
    <property type="entry name" value="HAD"/>
    <property type="match status" value="1"/>
</dbReference>
<dbReference type="InterPro" id="IPR050582">
    <property type="entry name" value="HAD-like_SerB"/>
</dbReference>
<gene>
    <name evidence="1" type="ORF">NSCAC_0805</name>
</gene>
<reference evidence="1 2" key="1">
    <citation type="submission" date="2020-03" db="EMBL/GenBank/DDBJ databases">
        <authorList>
            <person name="Picone N."/>
        </authorList>
    </citation>
    <scope>NUCLEOTIDE SEQUENCE [LARGE SCALE GENOMIC DNA]</scope>
    <source>
        <strain evidence="1">NSCAC1</strain>
    </source>
</reference>